<dbReference type="EMBL" id="BA000030">
    <property type="protein sequence ID" value="BAC67729.1"/>
    <property type="molecule type" value="Genomic_DNA"/>
</dbReference>
<accession>Q82RX2</accession>
<dbReference type="RefSeq" id="WP_010981456.1">
    <property type="nucleotide sequence ID" value="NC_003155.5"/>
</dbReference>
<reference evidence="1 2" key="2">
    <citation type="journal article" date="2003" name="Nat. Biotechnol.">
        <title>Complete genome sequence and comparative analysis of the industrial microorganism Streptomyces avermitilis.</title>
        <authorList>
            <person name="Ikeda H."/>
            <person name="Ishikawa J."/>
            <person name="Hanamoto A."/>
            <person name="Shinose M."/>
            <person name="Kikuchi H."/>
            <person name="Shiba T."/>
            <person name="Sakaki Y."/>
            <person name="Hattori M."/>
            <person name="Omura S."/>
        </authorList>
    </citation>
    <scope>NUCLEOTIDE SEQUENCE [LARGE SCALE GENOMIC DNA]</scope>
    <source>
        <strain evidence="2">ATCC 31267 / DSM 46492 / JCM 5070 / NBRC 14893 / NCIMB 12804 / NRRL 8165 / MA-4680</strain>
    </source>
</reference>
<reference evidence="1 2" key="1">
    <citation type="journal article" date="2001" name="Proc. Natl. Acad. Sci. U.S.A.">
        <title>Genome sequence of an industrial microorganism Streptomyces avermitilis: deducing the ability of producing secondary metabolites.</title>
        <authorList>
            <person name="Omura S."/>
            <person name="Ikeda H."/>
            <person name="Ishikawa J."/>
            <person name="Hanamoto A."/>
            <person name="Takahashi C."/>
            <person name="Shinose M."/>
            <person name="Takahashi Y."/>
            <person name="Horikawa H."/>
            <person name="Nakazawa H."/>
            <person name="Osonoe T."/>
            <person name="Kikuchi H."/>
            <person name="Shiba T."/>
            <person name="Sakaki Y."/>
            <person name="Hattori M."/>
        </authorList>
    </citation>
    <scope>NUCLEOTIDE SEQUENCE [LARGE SCALE GENOMIC DNA]</scope>
    <source>
        <strain evidence="2">ATCC 31267 / DSM 46492 / JCM 5070 / NBRC 14893 / NCIMB 12804 / NRRL 8165 / MA-4680</strain>
    </source>
</reference>
<reference evidence="1 2" key="3">
    <citation type="journal article" date="2014" name="J. Ind. Microbiol. Biotechnol.">
        <title>Genome mining of the Streptomyces avermitilis genome and development of genome-minimized hosts for heterologous expression of biosynthetic gene clusters.</title>
        <authorList>
            <person name="Ikeda H."/>
            <person name="Shin-ya K."/>
            <person name="Omura S."/>
        </authorList>
    </citation>
    <scope>NUCLEOTIDE SEQUENCE [LARGE SCALE GENOMIC DNA]</scope>
    <source>
        <strain evidence="2">ATCC 31267 / DSM 46492 / JCM 5070 / NBRC 14893 / NCIMB 12804 / NRRL 8165 / MA-4680</strain>
    </source>
</reference>
<dbReference type="KEGG" id="sma:SAVERM_20"/>
<protein>
    <submittedName>
        <fullName evidence="1">Uncharacterized protein</fullName>
    </submittedName>
</protein>
<proteinExistence type="predicted"/>
<organism evidence="1 2">
    <name type="scientific">Streptomyces avermitilis (strain ATCC 31267 / DSM 46492 / JCM 5070 / NBRC 14893 / NCIMB 12804 / NRRL 8165 / MA-4680)</name>
    <dbReference type="NCBI Taxonomy" id="227882"/>
    <lineage>
        <taxon>Bacteria</taxon>
        <taxon>Bacillati</taxon>
        <taxon>Actinomycetota</taxon>
        <taxon>Actinomycetes</taxon>
        <taxon>Kitasatosporales</taxon>
        <taxon>Streptomycetaceae</taxon>
        <taxon>Streptomyces</taxon>
    </lineage>
</organism>
<evidence type="ECO:0000313" key="1">
    <source>
        <dbReference type="EMBL" id="BAC67729.1"/>
    </source>
</evidence>
<dbReference type="HOGENOM" id="CLU_135051_0_0_11"/>
<dbReference type="Proteomes" id="UP000000428">
    <property type="component" value="Chromosome"/>
</dbReference>
<dbReference type="eggNOG" id="ENOG50336D6">
    <property type="taxonomic scope" value="Bacteria"/>
</dbReference>
<evidence type="ECO:0000313" key="2">
    <source>
        <dbReference type="Proteomes" id="UP000000428"/>
    </source>
</evidence>
<name>Q82RX2_STRAW</name>
<sequence length="174" mass="18597">MNEIMLSLAGAELPSVLPDDVPAAYRAIAEEGWTVDGNGAYLLSALQAGYHGSTAGEFEDIVHFEATVNGRGMMDYDLPASGPERQNRLLRRSIAYACLALQAAPAESEHPLLGYVSLSEGGLSDDTLTANVTFCTRRSGIPPYVSDIQDYSEESLLELSRDDAVNALKGADGR</sequence>
<keyword evidence="2" id="KW-1185">Reference proteome</keyword>
<dbReference type="GeneID" id="41537224"/>
<dbReference type="AlphaFoldDB" id="Q82RX2"/>
<gene>
    <name evidence="1" type="ORF">SAVERM_20</name>
</gene>